<dbReference type="InterPro" id="IPR017853">
    <property type="entry name" value="GH"/>
</dbReference>
<dbReference type="KEGG" id="cts:Ctha_0513"/>
<feature type="domain" description="Glycosyl hydrolase family 13 catalytic" evidence="1">
    <location>
        <begin position="19"/>
        <end position="380"/>
    </location>
</feature>
<dbReference type="AlphaFoldDB" id="B3QV30"/>
<dbReference type="STRING" id="517418.Ctha_0513"/>
<dbReference type="SMART" id="SM00642">
    <property type="entry name" value="Aamy"/>
    <property type="match status" value="1"/>
</dbReference>
<dbReference type="eggNOG" id="COG0366">
    <property type="taxonomic scope" value="Bacteria"/>
</dbReference>
<dbReference type="EMBL" id="CP001100">
    <property type="protein sequence ID" value="ACF12984.1"/>
    <property type="molecule type" value="Genomic_DNA"/>
</dbReference>
<reference evidence="2 3" key="1">
    <citation type="submission" date="2008-06" db="EMBL/GenBank/DDBJ databases">
        <title>Complete sequence of Chloroherpeton thalassium ATCC 35110.</title>
        <authorList>
            <consortium name="US DOE Joint Genome Institute"/>
            <person name="Lucas S."/>
            <person name="Copeland A."/>
            <person name="Lapidus A."/>
            <person name="Glavina del Rio T."/>
            <person name="Dalin E."/>
            <person name="Tice H."/>
            <person name="Bruce D."/>
            <person name="Goodwin L."/>
            <person name="Pitluck S."/>
            <person name="Schmutz J."/>
            <person name="Larimer F."/>
            <person name="Land M."/>
            <person name="Hauser L."/>
            <person name="Kyrpides N."/>
            <person name="Mikhailova N."/>
            <person name="Liu Z."/>
            <person name="Li T."/>
            <person name="Zhao F."/>
            <person name="Overmann J."/>
            <person name="Bryant D.A."/>
            <person name="Richardson P."/>
        </authorList>
    </citation>
    <scope>NUCLEOTIDE SEQUENCE [LARGE SCALE GENOMIC DNA]</scope>
    <source>
        <strain evidence="3">ATCC 35110 / GB-78</strain>
    </source>
</reference>
<dbReference type="SUPFAM" id="SSF51445">
    <property type="entry name" value="(Trans)glycosidases"/>
    <property type="match status" value="1"/>
</dbReference>
<dbReference type="PANTHER" id="PTHR10357">
    <property type="entry name" value="ALPHA-AMYLASE FAMILY MEMBER"/>
    <property type="match status" value="1"/>
</dbReference>
<dbReference type="CAZy" id="GH13">
    <property type="family name" value="Glycoside Hydrolase Family 13"/>
</dbReference>
<accession>B3QV30</accession>
<evidence type="ECO:0000259" key="1">
    <source>
        <dbReference type="SMART" id="SM00642"/>
    </source>
</evidence>
<dbReference type="Proteomes" id="UP000001208">
    <property type="component" value="Chromosome"/>
</dbReference>
<name>B3QV30_CHLT3</name>
<dbReference type="HOGENOM" id="CLU_032719_1_0_10"/>
<dbReference type="GO" id="GO:0005975">
    <property type="term" value="P:carbohydrate metabolic process"/>
    <property type="evidence" value="ECO:0007669"/>
    <property type="project" value="InterPro"/>
</dbReference>
<keyword evidence="3" id="KW-1185">Reference proteome</keyword>
<evidence type="ECO:0000313" key="2">
    <source>
        <dbReference type="EMBL" id="ACF12984.1"/>
    </source>
</evidence>
<proteinExistence type="predicted"/>
<dbReference type="InterPro" id="IPR032091">
    <property type="entry name" value="Malt_amylase-like_C"/>
</dbReference>
<dbReference type="InterPro" id="IPR006047">
    <property type="entry name" value="GH13_cat_dom"/>
</dbReference>
<dbReference type="Pfam" id="PF00128">
    <property type="entry name" value="Alpha-amylase"/>
    <property type="match status" value="1"/>
</dbReference>
<evidence type="ECO:0000313" key="3">
    <source>
        <dbReference type="Proteomes" id="UP000001208"/>
    </source>
</evidence>
<dbReference type="SUPFAM" id="SSF51011">
    <property type="entry name" value="Glycosyl hydrolase domain"/>
    <property type="match status" value="1"/>
</dbReference>
<protein>
    <submittedName>
        <fullName evidence="2">Alpha amylase catalytic region</fullName>
    </submittedName>
</protein>
<dbReference type="Gene3D" id="2.60.40.1180">
    <property type="entry name" value="Golgi alpha-mannosidase II"/>
    <property type="match status" value="1"/>
</dbReference>
<sequence>MRLIVLTIVSLIAFASIFFVIARGFAKTPSKLAHETAMQSPEWLKKAIIYKIFIRNYTEEGNLNAIIKRFSELKQYGTTVICLSSIFPCGEPNDKSMAKNPYAISDFRKISPDIGSEEDLRNFIKEAHQEGFKVILDFVAGATALDSSLCASHPEFYKKDKEGKIQPFANEVISDMAMLDMENPATQAYLLDSMKYWVSEFGIDGFNCILTEAAPLSFWEQANKALHEISKEPILFADGGQPNYHLHAFSLTPSRSMSEVISDVISGEKKAGLLESALETEMKYFPQNSLRVRFNNGYMLNPFAAPKHTDAVCSKIAKLKAVLTFTLGGFGSIRAIPMIYGGEEVGLSLPAMARTEQPLQWESPCQREFQDLYRKLGFLRNTDPLFIYGKMVLVKNSKEESVFAFTREYKGKKALVVVNLSGTDFAGFLKVEPARILNDYLEPDKQNTTKDGNMKLTLPPFGYKIYFFGDASGN</sequence>
<gene>
    <name evidence="2" type="ordered locus">Ctha_0513</name>
</gene>
<organism evidence="2 3">
    <name type="scientific">Chloroherpeton thalassium (strain ATCC 35110 / GB-78)</name>
    <dbReference type="NCBI Taxonomy" id="517418"/>
    <lineage>
        <taxon>Bacteria</taxon>
        <taxon>Pseudomonadati</taxon>
        <taxon>Chlorobiota</taxon>
        <taxon>Chlorobiia</taxon>
        <taxon>Chlorobiales</taxon>
        <taxon>Chloroherpetonaceae</taxon>
        <taxon>Chloroherpeton</taxon>
    </lineage>
</organism>
<dbReference type="RefSeq" id="WP_012499068.1">
    <property type="nucleotide sequence ID" value="NC_011026.1"/>
</dbReference>
<dbReference type="Pfam" id="PF16657">
    <property type="entry name" value="Malt_amylase_C"/>
    <property type="match status" value="1"/>
</dbReference>
<dbReference type="OrthoDB" id="9806009at2"/>
<dbReference type="InterPro" id="IPR013780">
    <property type="entry name" value="Glyco_hydro_b"/>
</dbReference>
<dbReference type="Gene3D" id="3.20.20.80">
    <property type="entry name" value="Glycosidases"/>
    <property type="match status" value="1"/>
</dbReference>